<dbReference type="SUPFAM" id="SSF48239">
    <property type="entry name" value="Terpenoid cyclases/Protein prenyltransferases"/>
    <property type="match status" value="2"/>
</dbReference>
<evidence type="ECO:0000259" key="5">
    <source>
        <dbReference type="Pfam" id="PF13243"/>
    </source>
</evidence>
<dbReference type="GO" id="GO:0016104">
    <property type="term" value="P:triterpenoid biosynthetic process"/>
    <property type="evidence" value="ECO:0007669"/>
    <property type="project" value="InterPro"/>
</dbReference>
<evidence type="ECO:0000256" key="1">
    <source>
        <dbReference type="ARBA" id="ARBA00009755"/>
    </source>
</evidence>
<comment type="similarity">
    <text evidence="1 3">Belongs to the terpene cyclase/mutase family.</text>
</comment>
<dbReference type="eggNOG" id="KOG1075">
    <property type="taxonomic scope" value="Eukaryota"/>
</dbReference>
<feature type="domain" description="Reverse transcriptase zinc-binding" evidence="7">
    <location>
        <begin position="638"/>
        <end position="735"/>
    </location>
</feature>
<keyword evidence="2" id="KW-0677">Repeat</keyword>
<keyword evidence="3" id="KW-0413">Isomerase</keyword>
<dbReference type="InterPro" id="IPR018333">
    <property type="entry name" value="Squalene_cyclase"/>
</dbReference>
<accession>M7ZWG9</accession>
<gene>
    <name evidence="8" type="ORF">TRIUR3_02578</name>
</gene>
<dbReference type="NCBIfam" id="TIGR01787">
    <property type="entry name" value="squalene_cyclas"/>
    <property type="match status" value="1"/>
</dbReference>
<evidence type="ECO:0000256" key="3">
    <source>
        <dbReference type="RuleBase" id="RU362003"/>
    </source>
</evidence>
<feature type="domain" description="Squalene cyclase N-terminal" evidence="6">
    <location>
        <begin position="56"/>
        <end position="232"/>
    </location>
</feature>
<dbReference type="CDD" id="cd02892">
    <property type="entry name" value="SQCY_1"/>
    <property type="match status" value="1"/>
</dbReference>
<dbReference type="PROSITE" id="PS01074">
    <property type="entry name" value="TERPENE_SYNTHASES"/>
    <property type="match status" value="1"/>
</dbReference>
<dbReference type="Gene3D" id="1.50.10.20">
    <property type="match status" value="1"/>
</dbReference>
<feature type="region of interest" description="Disordered" evidence="4">
    <location>
        <begin position="789"/>
        <end position="809"/>
    </location>
</feature>
<dbReference type="GO" id="GO:0005811">
    <property type="term" value="C:lipid droplet"/>
    <property type="evidence" value="ECO:0007669"/>
    <property type="project" value="InterPro"/>
</dbReference>
<evidence type="ECO:0000259" key="7">
    <source>
        <dbReference type="Pfam" id="PF13966"/>
    </source>
</evidence>
<dbReference type="STRING" id="4572.M7ZWG9"/>
<feature type="domain" description="Squalene cyclase C-terminal" evidence="5">
    <location>
        <begin position="245"/>
        <end position="583"/>
    </location>
</feature>
<dbReference type="Pfam" id="PF13243">
    <property type="entry name" value="SQHop_cyclase_C"/>
    <property type="match status" value="1"/>
</dbReference>
<name>M7ZWG9_TRIUA</name>
<feature type="compositionally biased region" description="Basic and acidic residues" evidence="4">
    <location>
        <begin position="789"/>
        <end position="800"/>
    </location>
</feature>
<proteinExistence type="inferred from homology"/>
<protein>
    <recommendedName>
        <fullName evidence="3">Terpene cyclase/mutase family member</fullName>
        <ecNumber evidence="3">5.4.99.-</ecNumber>
    </recommendedName>
</protein>
<dbReference type="GO" id="GO:0016866">
    <property type="term" value="F:intramolecular transferase activity"/>
    <property type="evidence" value="ECO:0007669"/>
    <property type="project" value="InterPro"/>
</dbReference>
<evidence type="ECO:0000313" key="8">
    <source>
        <dbReference type="EMBL" id="EMS63991.1"/>
    </source>
</evidence>
<dbReference type="PANTHER" id="PTHR11764:SF59">
    <property type="entry name" value="TERPENE CYCLASE_MUTASE FAMILY MEMBER"/>
    <property type="match status" value="1"/>
</dbReference>
<evidence type="ECO:0000259" key="6">
    <source>
        <dbReference type="Pfam" id="PF13249"/>
    </source>
</evidence>
<dbReference type="Pfam" id="PF13966">
    <property type="entry name" value="zf-RVT"/>
    <property type="match status" value="1"/>
</dbReference>
<dbReference type="InterPro" id="IPR002365">
    <property type="entry name" value="Terpene_synthase_CS"/>
</dbReference>
<dbReference type="Pfam" id="PF13249">
    <property type="entry name" value="SQHop_cyclase_N"/>
    <property type="match status" value="1"/>
</dbReference>
<dbReference type="InterPro" id="IPR032696">
    <property type="entry name" value="SQ_cyclase_C"/>
</dbReference>
<evidence type="ECO:0000256" key="4">
    <source>
        <dbReference type="SAM" id="MobiDB-lite"/>
    </source>
</evidence>
<dbReference type="EMBL" id="KD061683">
    <property type="protein sequence ID" value="EMS63991.1"/>
    <property type="molecule type" value="Genomic_DNA"/>
</dbReference>
<dbReference type="eggNOG" id="KOG0497">
    <property type="taxonomic scope" value="Eukaryota"/>
</dbReference>
<sequence>MNLPPIKLEQHGYHIEEDDVLISLRRAINRCSTLQAHDGHWPGDYAGTLFLLPSLVLGVYDWSGNNPLPPELWMMPYFLPIHPGRMWCNCRLVYLPMSYLYGKRFVGATTSIVLDLRKELYNVPYNEINWDKARNGCAKEDLYYPHSPLQNIVWATLKKIGEPVLMHWPGSNLRKKALDIVMKHIKYEDETTQYICIAPLNKMLNMICCWVEDPKSEAFKLHIERVYDFLWVAEDGMKMKSYNGSQLWDTALTVQAIFATGLTKEFGHTIKVAHDYIKHSQIRADCPGDQSKWYRHLSKGGWTHSTADQGWPVSDCTAEAFKVLLLLTKVPELVDEPIETSRLDDAVNILLSLMNDDGSFGAYELTRSYEWLELLNPSESFGGIMIEYPYVECTSSVIQGLVLFREMYPEHSRLEEIDSCIQKAADYIESIQWSDGSWYGCWAICFTYGTWFGVRGLVAAGRTYVNSLAIRKACEFLLSKELLPSGGWGESYLSSQDKVYTNLEGNRAHAVNTSWAMLALIDAGQGQRDPACLHRAAKILMNFQSEDGEFPQQDIIGATNHNLMLTYAQFRNIFPIWALGEYYRRVLLAWRLLTNPSSLCAEVTKARYYPDTEFILAIPLHDDFEDEWAWHYDSKGNFSVKSVYIMQCEQQKITNSRPEGEVWSCSSFRWQRIWRVGCPPKIEHFLWRLAYNSLPHGWSIQRHGIDADTLCPMCGRFKKDGAHTFLKCKMVRAVWRQMNLEETRLTLTKYFDAEDMVNAVLELNEEKRIQCVALLWVWWNVQNKVNTQEPRRSADARGHPYDPPANTGV</sequence>
<evidence type="ECO:0000256" key="2">
    <source>
        <dbReference type="ARBA" id="ARBA00022737"/>
    </source>
</evidence>
<dbReference type="InterPro" id="IPR032697">
    <property type="entry name" value="SQ_cyclase_N"/>
</dbReference>
<dbReference type="FunFam" id="1.50.10.20:FF:000011">
    <property type="entry name" value="Terpene cyclase/mutase family member"/>
    <property type="match status" value="1"/>
</dbReference>
<dbReference type="PANTHER" id="PTHR11764">
    <property type="entry name" value="TERPENE CYCLASE/MUTASE FAMILY MEMBER"/>
    <property type="match status" value="1"/>
</dbReference>
<reference evidence="8" key="1">
    <citation type="journal article" date="2013" name="Nature">
        <title>Draft genome of the wheat A-genome progenitor Triticum urartu.</title>
        <authorList>
            <person name="Ling H.Q."/>
            <person name="Zhao S."/>
            <person name="Liu D."/>
            <person name="Wang J."/>
            <person name="Sun H."/>
            <person name="Zhang C."/>
            <person name="Fan H."/>
            <person name="Li D."/>
            <person name="Dong L."/>
            <person name="Tao Y."/>
            <person name="Gao C."/>
            <person name="Wu H."/>
            <person name="Li Y."/>
            <person name="Cui Y."/>
            <person name="Guo X."/>
            <person name="Zheng S."/>
            <person name="Wang B."/>
            <person name="Yu K."/>
            <person name="Liang Q."/>
            <person name="Yang W."/>
            <person name="Lou X."/>
            <person name="Chen J."/>
            <person name="Feng M."/>
            <person name="Jian J."/>
            <person name="Zhang X."/>
            <person name="Luo G."/>
            <person name="Jiang Y."/>
            <person name="Liu J."/>
            <person name="Wang Z."/>
            <person name="Sha Y."/>
            <person name="Zhang B."/>
            <person name="Wu H."/>
            <person name="Tang D."/>
            <person name="Shen Q."/>
            <person name="Xue P."/>
            <person name="Zou S."/>
            <person name="Wang X."/>
            <person name="Liu X."/>
            <person name="Wang F."/>
            <person name="Yang Y."/>
            <person name="An X."/>
            <person name="Dong Z."/>
            <person name="Zhang K."/>
            <person name="Zhang X."/>
            <person name="Luo M.C."/>
            <person name="Dvorak J."/>
            <person name="Tong Y."/>
            <person name="Wang J."/>
            <person name="Yang H."/>
            <person name="Li Z."/>
            <person name="Wang D."/>
            <person name="Zhang A."/>
            <person name="Wang J."/>
        </authorList>
    </citation>
    <scope>NUCLEOTIDE SEQUENCE</scope>
</reference>
<dbReference type="AlphaFoldDB" id="M7ZWG9"/>
<dbReference type="EC" id="5.4.99.-" evidence="3"/>
<organism evidence="8">
    <name type="scientific">Triticum urartu</name>
    <name type="common">Red wild einkorn</name>
    <name type="synonym">Crithodium urartu</name>
    <dbReference type="NCBI Taxonomy" id="4572"/>
    <lineage>
        <taxon>Eukaryota</taxon>
        <taxon>Viridiplantae</taxon>
        <taxon>Streptophyta</taxon>
        <taxon>Embryophyta</taxon>
        <taxon>Tracheophyta</taxon>
        <taxon>Spermatophyta</taxon>
        <taxon>Magnoliopsida</taxon>
        <taxon>Liliopsida</taxon>
        <taxon>Poales</taxon>
        <taxon>Poaceae</taxon>
        <taxon>BOP clade</taxon>
        <taxon>Pooideae</taxon>
        <taxon>Triticodae</taxon>
        <taxon>Triticeae</taxon>
        <taxon>Triticinae</taxon>
        <taxon>Triticum</taxon>
    </lineage>
</organism>
<dbReference type="InterPro" id="IPR008930">
    <property type="entry name" value="Terpenoid_cyclase/PrenylTrfase"/>
</dbReference>
<dbReference type="InterPro" id="IPR026960">
    <property type="entry name" value="RVT-Znf"/>
</dbReference>